<organism evidence="1 2">
    <name type="scientific">Arctium lappa</name>
    <name type="common">Greater burdock</name>
    <name type="synonym">Lappa major</name>
    <dbReference type="NCBI Taxonomy" id="4217"/>
    <lineage>
        <taxon>Eukaryota</taxon>
        <taxon>Viridiplantae</taxon>
        <taxon>Streptophyta</taxon>
        <taxon>Embryophyta</taxon>
        <taxon>Tracheophyta</taxon>
        <taxon>Spermatophyta</taxon>
        <taxon>Magnoliopsida</taxon>
        <taxon>eudicotyledons</taxon>
        <taxon>Gunneridae</taxon>
        <taxon>Pentapetalae</taxon>
        <taxon>asterids</taxon>
        <taxon>campanulids</taxon>
        <taxon>Asterales</taxon>
        <taxon>Asteraceae</taxon>
        <taxon>Carduoideae</taxon>
        <taxon>Cardueae</taxon>
        <taxon>Arctiinae</taxon>
        <taxon>Arctium</taxon>
    </lineage>
</organism>
<gene>
    <name evidence="1" type="ORF">L6452_37001</name>
</gene>
<comment type="caution">
    <text evidence="1">The sequence shown here is derived from an EMBL/GenBank/DDBJ whole genome shotgun (WGS) entry which is preliminary data.</text>
</comment>
<accession>A0ACB8Y2Y2</accession>
<protein>
    <submittedName>
        <fullName evidence="1">Uncharacterized protein</fullName>
    </submittedName>
</protein>
<name>A0ACB8Y2Y2_ARCLA</name>
<keyword evidence="2" id="KW-1185">Reference proteome</keyword>
<reference evidence="2" key="1">
    <citation type="journal article" date="2022" name="Mol. Ecol. Resour.">
        <title>The genomes of chicory, endive, great burdock and yacon provide insights into Asteraceae palaeo-polyploidization history and plant inulin production.</title>
        <authorList>
            <person name="Fan W."/>
            <person name="Wang S."/>
            <person name="Wang H."/>
            <person name="Wang A."/>
            <person name="Jiang F."/>
            <person name="Liu H."/>
            <person name="Zhao H."/>
            <person name="Xu D."/>
            <person name="Zhang Y."/>
        </authorList>
    </citation>
    <scope>NUCLEOTIDE SEQUENCE [LARGE SCALE GENOMIC DNA]</scope>
    <source>
        <strain evidence="2">cv. Niubang</strain>
    </source>
</reference>
<dbReference type="Proteomes" id="UP001055879">
    <property type="component" value="Linkage Group LG14"/>
</dbReference>
<proteinExistence type="predicted"/>
<evidence type="ECO:0000313" key="1">
    <source>
        <dbReference type="EMBL" id="KAI3677734.1"/>
    </source>
</evidence>
<reference evidence="1 2" key="2">
    <citation type="journal article" date="2022" name="Mol. Ecol. Resour.">
        <title>The genomes of chicory, endive, great burdock and yacon provide insights into Asteraceae paleo-polyploidization history and plant inulin production.</title>
        <authorList>
            <person name="Fan W."/>
            <person name="Wang S."/>
            <person name="Wang H."/>
            <person name="Wang A."/>
            <person name="Jiang F."/>
            <person name="Liu H."/>
            <person name="Zhao H."/>
            <person name="Xu D."/>
            <person name="Zhang Y."/>
        </authorList>
    </citation>
    <scope>NUCLEOTIDE SEQUENCE [LARGE SCALE GENOMIC DNA]</scope>
    <source>
        <strain evidence="2">cv. Niubang</strain>
    </source>
</reference>
<evidence type="ECO:0000313" key="2">
    <source>
        <dbReference type="Proteomes" id="UP001055879"/>
    </source>
</evidence>
<sequence>MSNFRIFLDFDLESALIPIVIPRFYHRTLKIKTVANEVSLSTLRSRLSLHSSSSAATQEVTSPANPAATTASKRPSTALSGPSKKARKNKEITLSGSIPEVVSQQTTLDAFMGISSTTSATTTTTVPAMTIADTILVTTPISSVPRQQTEQPHAAPIEPDTQKFEGDMHFFNMFDLSGHNLKTVDAHVNTLPEKVDTLSTSLNETTSAVNNAGEELKKLTGASTSQNTTLQEELVKIKEDLIGLTSKVDSYNVLLQKVLAKLNELAPTPIPSFTENDHTSLNIAVEFIHQDTSDIPVIEGRLDCLEAEVRSLATSKDAPQTAELPSSDNDKEGEKVLEEENAEEATAEEDQSLWFSAVNVTLATTSKEVATKEVGERSETTSGTPSQGKQKGITATGNLNIVSQSEGENPSQFSPLLKGTELQIIPTITAEEQIIPFSFREINEQQQEEEALLHPGRPSRPAHWSEEELNKRT</sequence>
<dbReference type="EMBL" id="CM042060">
    <property type="protein sequence ID" value="KAI3677734.1"/>
    <property type="molecule type" value="Genomic_DNA"/>
</dbReference>